<dbReference type="EMBL" id="CP013050">
    <property type="protein sequence ID" value="ALM75781.1"/>
    <property type="molecule type" value="Genomic_DNA"/>
</dbReference>
<dbReference type="SFLD" id="SFLDS00029">
    <property type="entry name" value="Radical_SAM"/>
    <property type="match status" value="1"/>
</dbReference>
<gene>
    <name evidence="8" type="ORF">TBCH5v1_1873</name>
</gene>
<proteinExistence type="predicted"/>
<dbReference type="GO" id="GO:0003824">
    <property type="term" value="F:catalytic activity"/>
    <property type="evidence" value="ECO:0007669"/>
    <property type="project" value="InterPro"/>
</dbReference>
<dbReference type="Pfam" id="PF04055">
    <property type="entry name" value="Radical_SAM"/>
    <property type="match status" value="1"/>
</dbReference>
<dbReference type="PROSITE" id="PS51918">
    <property type="entry name" value="RADICAL_SAM"/>
    <property type="match status" value="1"/>
</dbReference>
<keyword evidence="6" id="KW-0411">Iron-sulfur</keyword>
<evidence type="ECO:0000313" key="8">
    <source>
        <dbReference type="EMBL" id="ALM75781.1"/>
    </source>
</evidence>
<dbReference type="InterPro" id="IPR000814">
    <property type="entry name" value="TBP"/>
</dbReference>
<keyword evidence="3" id="KW-0949">S-adenosyl-L-methionine</keyword>
<dbReference type="Proteomes" id="UP000066042">
    <property type="component" value="Chromosome"/>
</dbReference>
<reference evidence="8 9" key="1">
    <citation type="journal article" date="2016" name="Genome Announc.">
        <title>Complete genome sequence of the hyperthermophilic and piezophilic archaeon Thermococcus barophilus Ch5, capable of growth at the expense of hydrogenogenesis from carbon monoxide and formate.</title>
        <authorList>
            <person name="Oger P."/>
            <person name="Sokolova T.G."/>
            <person name="Kozhevnikova D.A."/>
            <person name="Taranov E.A."/>
            <person name="Vannier P."/>
            <person name="Lee H.S."/>
            <person name="Kwon K.K."/>
            <person name="Kang S.G."/>
            <person name="Lee J.H."/>
            <person name="Bonch-Osmolovskaya E.A."/>
            <person name="Lebedinsky A.V."/>
        </authorList>
    </citation>
    <scope>NUCLEOTIDE SEQUENCE [LARGE SCALE GENOMIC DNA]</scope>
    <source>
        <strain evidence="9">Ch5</strain>
    </source>
</reference>
<keyword evidence="2" id="KW-0004">4Fe-4S</keyword>
<dbReference type="PANTHER" id="PTHR43787:SF3">
    <property type="entry name" value="ARYLSULFATASE REGULATORY PROTEIN"/>
    <property type="match status" value="1"/>
</dbReference>
<dbReference type="PANTHER" id="PTHR43787">
    <property type="entry name" value="FEMO COFACTOR BIOSYNTHESIS PROTEIN NIFB-RELATED"/>
    <property type="match status" value="1"/>
</dbReference>
<accession>A0A0S1XDE1</accession>
<dbReference type="InterPro" id="IPR058240">
    <property type="entry name" value="rSAM_sf"/>
</dbReference>
<dbReference type="GO" id="GO:0051539">
    <property type="term" value="F:4 iron, 4 sulfur cluster binding"/>
    <property type="evidence" value="ECO:0007669"/>
    <property type="project" value="UniProtKB-KW"/>
</dbReference>
<evidence type="ECO:0000256" key="1">
    <source>
        <dbReference type="ARBA" id="ARBA00001966"/>
    </source>
</evidence>
<evidence type="ECO:0000256" key="6">
    <source>
        <dbReference type="ARBA" id="ARBA00023014"/>
    </source>
</evidence>
<organism evidence="8 9">
    <name type="scientific">Thermococcus barophilus</name>
    <dbReference type="NCBI Taxonomy" id="55802"/>
    <lineage>
        <taxon>Archaea</taxon>
        <taxon>Methanobacteriati</taxon>
        <taxon>Methanobacteriota</taxon>
        <taxon>Thermococci</taxon>
        <taxon>Thermococcales</taxon>
        <taxon>Thermococcaceae</taxon>
        <taxon>Thermococcus</taxon>
    </lineage>
</organism>
<dbReference type="GO" id="GO:0006352">
    <property type="term" value="P:DNA-templated transcription initiation"/>
    <property type="evidence" value="ECO:0007669"/>
    <property type="project" value="InterPro"/>
</dbReference>
<dbReference type="CDD" id="cd01335">
    <property type="entry name" value="Radical_SAM"/>
    <property type="match status" value="1"/>
</dbReference>
<dbReference type="Gene3D" id="3.20.20.70">
    <property type="entry name" value="Aldolase class I"/>
    <property type="match status" value="1"/>
</dbReference>
<dbReference type="InterPro" id="IPR007197">
    <property type="entry name" value="rSAM"/>
</dbReference>
<dbReference type="InterPro" id="IPR013785">
    <property type="entry name" value="Aldolase_TIM"/>
</dbReference>
<evidence type="ECO:0000256" key="3">
    <source>
        <dbReference type="ARBA" id="ARBA00022691"/>
    </source>
</evidence>
<dbReference type="SUPFAM" id="SSF102114">
    <property type="entry name" value="Radical SAM enzymes"/>
    <property type="match status" value="1"/>
</dbReference>
<evidence type="ECO:0000313" key="9">
    <source>
        <dbReference type="Proteomes" id="UP000066042"/>
    </source>
</evidence>
<dbReference type="GO" id="GO:0003677">
    <property type="term" value="F:DNA binding"/>
    <property type="evidence" value="ECO:0007669"/>
    <property type="project" value="InterPro"/>
</dbReference>
<dbReference type="SFLD" id="SFLDG01067">
    <property type="entry name" value="SPASM/twitch_domain_containing"/>
    <property type="match status" value="1"/>
</dbReference>
<dbReference type="STRING" id="55802.TBCH5v1_1873"/>
<dbReference type="Pfam" id="PF00352">
    <property type="entry name" value="TBP"/>
    <property type="match status" value="1"/>
</dbReference>
<evidence type="ECO:0000256" key="5">
    <source>
        <dbReference type="ARBA" id="ARBA00023004"/>
    </source>
</evidence>
<keyword evidence="5" id="KW-0408">Iron</keyword>
<dbReference type="SMART" id="SM00729">
    <property type="entry name" value="Elp3"/>
    <property type="match status" value="1"/>
</dbReference>
<dbReference type="InterPro" id="IPR006638">
    <property type="entry name" value="Elp3/MiaA/NifB-like_rSAM"/>
</dbReference>
<feature type="domain" description="Radical SAM core" evidence="7">
    <location>
        <begin position="51"/>
        <end position="263"/>
    </location>
</feature>
<name>A0A0S1XDE1_THEBA</name>
<dbReference type="GO" id="GO:0046872">
    <property type="term" value="F:metal ion binding"/>
    <property type="evidence" value="ECO:0007669"/>
    <property type="project" value="UniProtKB-KW"/>
</dbReference>
<evidence type="ECO:0000256" key="2">
    <source>
        <dbReference type="ARBA" id="ARBA00022485"/>
    </source>
</evidence>
<keyword evidence="4" id="KW-0479">Metal-binding</keyword>
<comment type="cofactor">
    <cofactor evidence="1">
        <name>[4Fe-4S] cluster</name>
        <dbReference type="ChEBI" id="CHEBI:49883"/>
    </cofactor>
</comment>
<dbReference type="PATRIC" id="fig|55802.8.peg.1855"/>
<protein>
    <recommendedName>
        <fullName evidence="7">Radical SAM core domain-containing protein</fullName>
    </recommendedName>
</protein>
<evidence type="ECO:0000256" key="4">
    <source>
        <dbReference type="ARBA" id="ARBA00022723"/>
    </source>
</evidence>
<dbReference type="AlphaFoldDB" id="A0A0S1XDE1"/>
<evidence type="ECO:0000259" key="7">
    <source>
        <dbReference type="PROSITE" id="PS51918"/>
    </source>
</evidence>
<sequence>MKYTWEEFARKMGIEVERLENKEARELKKFVDELIVPTHCQFCQGLDLSIDNPVHHPSYELTPACNHDCIFCYSNVAVKLGKAPKPGYYGWENPKAITISQYGEPLLSPRIVEVNKMLREKFPDARLDLQTNGSLLTEELWQKLDFDLVMISLDAASREKHRMITNADTFDKVVNALKIVGSDKSVRSIVRTIFMPGINDEDIPKIAELAASLGIDEMMLQPLTIHKLNEKRLRKAGLDFERAESVRELLRIAMKAKKYIDVRIRGCLLVQLKKMDALTLYNVYKVSRDVAPLVKRERKELGEVEETCDGGVRINIGKNVNIEKIEMSLKKRRIKYLKTKNLIKFTKEDVEITVFKNGKILIRGTNDKEEMKRIISEFGL</sequence>